<reference evidence="4" key="1">
    <citation type="submission" date="2015-09" db="EMBL/GenBank/DDBJ databases">
        <authorList>
            <consortium name="Pathogen Informatics"/>
        </authorList>
    </citation>
    <scope>NUCLEOTIDE SEQUENCE [LARGE SCALE GENOMIC DNA]</scope>
    <source>
        <strain evidence="4">Lake Konstanz</strain>
    </source>
</reference>
<feature type="compositionally biased region" description="Basic and acidic residues" evidence="1">
    <location>
        <begin position="304"/>
        <end position="319"/>
    </location>
</feature>
<dbReference type="SUPFAM" id="SSF52087">
    <property type="entry name" value="CRAL/TRIO domain"/>
    <property type="match status" value="1"/>
</dbReference>
<sequence length="475" mass="54641">MSVLQQLADLEHHRRPLDEVKRQLNIHHDEFDCWIYGFLENKKYNVEETVQKLRRRDTMERNELACFEITDYMRDNMAKGIIQHIGDDKEGRPTFYIVTKRDSPTAKRREENMRNFDMWVSYGSKLRSHDKRCRLTMLINQKDASMWSNTDMTFQADVAMRIAKYYPGVVEKLYLCKMSNTLATLAKPIFSRLPAIVSDRIQIFTDSDLKEGKLLELFDEHILPTDLGGQNNCDQPSHWAAYARSCVQHFEREITSPRLVQFEHANSHDRAAVEKMNFSGVFENDKSLRASSSGIHNSLKVMHRRTESKSQEQQHHENEFPAFAGSIAKENSQTYRLESISHSRRASEVYEAYQQHVQHHGIHSHHDGGFDDGAGDLESCESDEDYRLRCAAAANTDNHASITLASDDPNQRKMKKRSSSFSVEARRLLQRDLVLEYVNEDVERHLASGDALRRSGTAGPSIIETLTSTSSALNN</sequence>
<dbReference type="AlphaFoldDB" id="A0A0S4ITV6"/>
<evidence type="ECO:0000259" key="2">
    <source>
        <dbReference type="PROSITE" id="PS50191"/>
    </source>
</evidence>
<gene>
    <name evidence="3" type="ORF">BSAL_65825</name>
</gene>
<evidence type="ECO:0000313" key="3">
    <source>
        <dbReference type="EMBL" id="CUF79784.1"/>
    </source>
</evidence>
<dbReference type="VEuPathDB" id="TriTrypDB:BSAL_65825"/>
<dbReference type="GO" id="GO:0140284">
    <property type="term" value="C:endoplasmic reticulum-endosome membrane contact site"/>
    <property type="evidence" value="ECO:0007669"/>
    <property type="project" value="TreeGrafter"/>
</dbReference>
<protein>
    <recommendedName>
        <fullName evidence="2">CRAL-TRIO domain-containing protein</fullName>
    </recommendedName>
</protein>
<feature type="region of interest" description="Disordered" evidence="1">
    <location>
        <begin position="402"/>
        <end position="421"/>
    </location>
</feature>
<evidence type="ECO:0000256" key="1">
    <source>
        <dbReference type="SAM" id="MobiDB-lite"/>
    </source>
</evidence>
<dbReference type="OrthoDB" id="251950at2759"/>
<dbReference type="InterPro" id="IPR036865">
    <property type="entry name" value="CRAL-TRIO_dom_sf"/>
</dbReference>
<dbReference type="EMBL" id="CYKH01000409">
    <property type="protein sequence ID" value="CUF79784.1"/>
    <property type="molecule type" value="Genomic_DNA"/>
</dbReference>
<accession>A0A0S4ITV6</accession>
<dbReference type="Gene3D" id="3.40.525.10">
    <property type="entry name" value="CRAL-TRIO lipid binding domain"/>
    <property type="match status" value="1"/>
</dbReference>
<feature type="region of interest" description="Disordered" evidence="1">
    <location>
        <begin position="356"/>
        <end position="376"/>
    </location>
</feature>
<dbReference type="CDD" id="cd00170">
    <property type="entry name" value="SEC14"/>
    <property type="match status" value="1"/>
</dbReference>
<dbReference type="InterPro" id="IPR055777">
    <property type="entry name" value="DUF7353"/>
</dbReference>
<dbReference type="PANTHER" id="PTHR46384">
    <property type="entry name" value="MOTILE SPERM DOMAIN-CONTAINING PROTEIN 2"/>
    <property type="match status" value="1"/>
</dbReference>
<dbReference type="Pfam" id="PF24044">
    <property type="entry name" value="DUF7353"/>
    <property type="match status" value="1"/>
</dbReference>
<feature type="domain" description="CRAL-TRIO" evidence="2">
    <location>
        <begin position="69"/>
        <end position="235"/>
    </location>
</feature>
<evidence type="ECO:0000313" key="4">
    <source>
        <dbReference type="Proteomes" id="UP000051952"/>
    </source>
</evidence>
<dbReference type="PROSITE" id="PS50191">
    <property type="entry name" value="CRAL_TRIO"/>
    <property type="match status" value="1"/>
</dbReference>
<dbReference type="Pfam" id="PF00650">
    <property type="entry name" value="CRAL_TRIO"/>
    <property type="match status" value="1"/>
</dbReference>
<dbReference type="GO" id="GO:0012505">
    <property type="term" value="C:endomembrane system"/>
    <property type="evidence" value="ECO:0007669"/>
    <property type="project" value="TreeGrafter"/>
</dbReference>
<proteinExistence type="predicted"/>
<dbReference type="InterPro" id="IPR053012">
    <property type="entry name" value="ER-organelle_contact"/>
</dbReference>
<feature type="non-terminal residue" evidence="3">
    <location>
        <position position="475"/>
    </location>
</feature>
<name>A0A0S4ITV6_BODSA</name>
<organism evidence="3 4">
    <name type="scientific">Bodo saltans</name>
    <name type="common">Flagellated protozoan</name>
    <dbReference type="NCBI Taxonomy" id="75058"/>
    <lineage>
        <taxon>Eukaryota</taxon>
        <taxon>Discoba</taxon>
        <taxon>Euglenozoa</taxon>
        <taxon>Kinetoplastea</taxon>
        <taxon>Metakinetoplastina</taxon>
        <taxon>Eubodonida</taxon>
        <taxon>Bodonidae</taxon>
        <taxon>Bodo</taxon>
    </lineage>
</organism>
<dbReference type="PANTHER" id="PTHR46384:SF2">
    <property type="entry name" value="CRAL-TRIO DOMAIN-CONTAINING PROTEIN"/>
    <property type="match status" value="1"/>
</dbReference>
<dbReference type="Proteomes" id="UP000051952">
    <property type="component" value="Unassembled WGS sequence"/>
</dbReference>
<keyword evidence="4" id="KW-1185">Reference proteome</keyword>
<dbReference type="InterPro" id="IPR001251">
    <property type="entry name" value="CRAL-TRIO_dom"/>
</dbReference>
<feature type="region of interest" description="Disordered" evidence="1">
    <location>
        <begin position="301"/>
        <end position="327"/>
    </location>
</feature>